<gene>
    <name evidence="1" type="ORF">AB2B41_18550</name>
</gene>
<dbReference type="InterPro" id="IPR011330">
    <property type="entry name" value="Glyco_hydro/deAcase_b/a-brl"/>
</dbReference>
<dbReference type="Proteomes" id="UP001556098">
    <property type="component" value="Unassembled WGS sequence"/>
</dbReference>
<dbReference type="CDD" id="cd10928">
    <property type="entry name" value="CE4_u4"/>
    <property type="match status" value="1"/>
</dbReference>
<dbReference type="SUPFAM" id="SSF88713">
    <property type="entry name" value="Glycoside hydrolase/deacetylase"/>
    <property type="match status" value="1"/>
</dbReference>
<dbReference type="RefSeq" id="WP_367879313.1">
    <property type="nucleotide sequence ID" value="NZ_JBFNXX010000017.1"/>
</dbReference>
<proteinExistence type="predicted"/>
<accession>A0ABV3RRM2</accession>
<organism evidence="1 2">
    <name type="scientific">Sulfitobacter sediminis</name>
    <dbReference type="NCBI Taxonomy" id="3234186"/>
    <lineage>
        <taxon>Bacteria</taxon>
        <taxon>Pseudomonadati</taxon>
        <taxon>Pseudomonadota</taxon>
        <taxon>Alphaproteobacteria</taxon>
        <taxon>Rhodobacterales</taxon>
        <taxon>Roseobacteraceae</taxon>
        <taxon>Sulfitobacter</taxon>
    </lineage>
</organism>
<dbReference type="InterPro" id="IPR049591">
    <property type="entry name" value="CE4_u4-like"/>
</dbReference>
<sequence>MADWSPLRRELALWRDEGRDLPLWWRDDDAVSVTPALQQLAALAERLDLPVHLAVVPKTAEPSLGDTCGAAAHLVPLVHGWAHRNHAPEGEKKAEFGYERTGLREDAAAGLARMRALFGDTLVEVFVPPWNRIAPGLIPDLAPMGYRGLSAFTPRKARFAAPGLVQINTHLDPIHWRGGGRLVAEETLIADLVALLRDRREGRTDAAEPLGLLTHHLVHDDDIWRFTERCLEELLEGDARPVDLRAEMP</sequence>
<comment type="caution">
    <text evidence="1">The sequence shown here is derived from an EMBL/GenBank/DDBJ whole genome shotgun (WGS) entry which is preliminary data.</text>
</comment>
<dbReference type="EMBL" id="JBFNXX010000017">
    <property type="protein sequence ID" value="MEW9921615.1"/>
    <property type="molecule type" value="Genomic_DNA"/>
</dbReference>
<name>A0ABV3RRM2_9RHOB</name>
<evidence type="ECO:0000313" key="1">
    <source>
        <dbReference type="EMBL" id="MEW9921615.1"/>
    </source>
</evidence>
<keyword evidence="2" id="KW-1185">Reference proteome</keyword>
<evidence type="ECO:0000313" key="2">
    <source>
        <dbReference type="Proteomes" id="UP001556098"/>
    </source>
</evidence>
<reference evidence="1 2" key="1">
    <citation type="submission" date="2024-07" db="EMBL/GenBank/DDBJ databases">
        <title>Marimonas sp.nov., isolated from tidal-flat sediment.</title>
        <authorList>
            <person name="Jayan J.N."/>
            <person name="Lee S.S."/>
        </authorList>
    </citation>
    <scope>NUCLEOTIDE SEQUENCE [LARGE SCALE GENOMIC DNA]</scope>
    <source>
        <strain evidence="1 2">MJW-29</strain>
    </source>
</reference>
<protein>
    <submittedName>
        <fullName evidence="1">Polysaccharide deacetylase family protein</fullName>
    </submittedName>
</protein>